<accession>A0AAU8FUG3</accession>
<evidence type="ECO:0000313" key="8">
    <source>
        <dbReference type="EMBL" id="XCH28256.1"/>
    </source>
</evidence>
<keyword evidence="6" id="KW-0472">Membrane</keyword>
<dbReference type="RefSeq" id="WP_353706842.1">
    <property type="nucleotide sequence ID" value="NZ_CP159290.1"/>
</dbReference>
<reference evidence="8" key="1">
    <citation type="submission" date="2024-06" db="EMBL/GenBank/DDBJ databases">
        <title>Complete genome sequence of the cellulolytic actinobacterium, Cellulosimicrobium ES-005.</title>
        <authorList>
            <person name="Matthews C.T."/>
            <person name="Underwood K.D."/>
            <person name="Ghanchi K.M."/>
            <person name="Fields S.D."/>
            <person name="Gardner S.G."/>
        </authorList>
    </citation>
    <scope>NUCLEOTIDE SEQUENCE</scope>
    <source>
        <strain evidence="8">ES-005</strain>
    </source>
</reference>
<gene>
    <name evidence="8" type="ORF">ABRQ22_11630</name>
</gene>
<sequence>MPSPSPPHSTHPTSRTPGPAAALAAVVALVVVLGTVLALAATGALPASAQAETGRLSLFKRIENLDTGSSEGRRELWTMHARNLETGEVVEGDGLNGVQSLEVPAGTYRIWETGGVAGFRFQNWNCGGEDILDPTPDVVVPPGGTLTCTVDNEAISPTLTLVKEVVGGTASPADWTLRAQGPSSIAGPSGSDAVTDQAVRIGQYTLSEEGGPAGYRDDGWVCEGAEVVGSTVTIDLADSVTCVVTNVAPVVPTVPTLTLVKEVVGGPATAADWTLTAENGAATLTGTTGDAAVTAAEVSPGRYALSEDGPAGYDGAWSCTGATSGDGSDGAVTVAEGDDVVCTATNTWAGGTLTLVKELAGETLARPVDWTLSATGSDAEVVGRSGTAAVTDVPVPAGAYTLAEDGWSGFTAGDWVCDGGPVTGAVVTIEPGADVTCTIVNTPLPSRLTLVKVVDGGPAAPRDWTLSATGPQADGTTGAISGPSGGAAVSHVDVGEGIHELSESGGPEGYEPGEWVCVGGVQLGGASVLVGPDDDVVCTVTNTYVGSMLTLVKVVVGGSGDPEAWTLTATDAGGQTVASGPVGSDAVTAVPLPPGAYDLAESGGYSGYASEGWTCGPAPVEGSTVTLGPGDDVTCVVTNRAELPHLTLVKELDDRGFTGDVAATDWTLTATGEGREISGVTGSADVSHVTVAPGRYLLSESGGPDGWTALRWVCDDARVVQTPQAGSLISTVVVEPGDDVTCTVTNHWLAGTLTLHKEVVDGAAPADDWQLTAAGPTAISGFDGSEDVTLVPVAAGTYDLTESGSDWDYTQEEWACDGGVLVDADTVRVDDGADVECTVVNTVLDPPTPTPTPTDPTSPPTDGPTPGTDDTPTPGATPGEDLATTGTDVVVLLAAALAALVAGGTLLGVRRRRG</sequence>
<dbReference type="PROSITE" id="PS50847">
    <property type="entry name" value="GRAM_POS_ANCHORING"/>
    <property type="match status" value="1"/>
</dbReference>
<keyword evidence="2" id="KW-0964">Secreted</keyword>
<evidence type="ECO:0000259" key="7">
    <source>
        <dbReference type="PROSITE" id="PS50847"/>
    </source>
</evidence>
<evidence type="ECO:0000256" key="6">
    <source>
        <dbReference type="SAM" id="Phobius"/>
    </source>
</evidence>
<keyword evidence="4" id="KW-0572">Peptidoglycan-anchor</keyword>
<evidence type="ECO:0000256" key="1">
    <source>
        <dbReference type="ARBA" id="ARBA00022512"/>
    </source>
</evidence>
<dbReference type="InterPro" id="IPR045826">
    <property type="entry name" value="SpaA_PFL_dom_2"/>
</dbReference>
<feature type="domain" description="Gram-positive cocci surface proteins LPxTG" evidence="7">
    <location>
        <begin position="882"/>
        <end position="914"/>
    </location>
</feature>
<keyword evidence="6" id="KW-1133">Transmembrane helix</keyword>
<dbReference type="AlphaFoldDB" id="A0AAU8FUG3"/>
<keyword evidence="1" id="KW-0134">Cell wall</keyword>
<protein>
    <recommendedName>
        <fullName evidence="7">Gram-positive cocci surface proteins LPxTG domain-containing protein</fullName>
    </recommendedName>
</protein>
<evidence type="ECO:0000256" key="2">
    <source>
        <dbReference type="ARBA" id="ARBA00022525"/>
    </source>
</evidence>
<dbReference type="InterPro" id="IPR019931">
    <property type="entry name" value="LPXTG_anchor"/>
</dbReference>
<evidence type="ECO:0000256" key="3">
    <source>
        <dbReference type="ARBA" id="ARBA00022729"/>
    </source>
</evidence>
<feature type="region of interest" description="Disordered" evidence="5">
    <location>
        <begin position="842"/>
        <end position="883"/>
    </location>
</feature>
<dbReference type="EMBL" id="CP159290">
    <property type="protein sequence ID" value="XCH28256.1"/>
    <property type="molecule type" value="Genomic_DNA"/>
</dbReference>
<keyword evidence="6" id="KW-0812">Transmembrane</keyword>
<feature type="compositionally biased region" description="Pro residues" evidence="5">
    <location>
        <begin position="846"/>
        <end position="863"/>
    </location>
</feature>
<evidence type="ECO:0000256" key="5">
    <source>
        <dbReference type="SAM" id="MobiDB-lite"/>
    </source>
</evidence>
<name>A0AAU8FUG3_9MICO</name>
<feature type="compositionally biased region" description="Low complexity" evidence="5">
    <location>
        <begin position="864"/>
        <end position="883"/>
    </location>
</feature>
<proteinExistence type="predicted"/>
<dbReference type="Pfam" id="PF19403">
    <property type="entry name" value="SpaA_2"/>
    <property type="match status" value="8"/>
</dbReference>
<evidence type="ECO:0000256" key="4">
    <source>
        <dbReference type="ARBA" id="ARBA00023088"/>
    </source>
</evidence>
<keyword evidence="3" id="KW-0732">Signal</keyword>
<feature type="transmembrane region" description="Helical" evidence="6">
    <location>
        <begin position="889"/>
        <end position="909"/>
    </location>
</feature>
<organism evidence="8">
    <name type="scientific">Cellulosimicrobium sp. ES-005</name>
    <dbReference type="NCBI Taxonomy" id="3163031"/>
    <lineage>
        <taxon>Bacteria</taxon>
        <taxon>Bacillati</taxon>
        <taxon>Actinomycetota</taxon>
        <taxon>Actinomycetes</taxon>
        <taxon>Micrococcales</taxon>
        <taxon>Promicromonosporaceae</taxon>
        <taxon>Cellulosimicrobium</taxon>
    </lineage>
</organism>